<dbReference type="Pfam" id="PF01381">
    <property type="entry name" value="HTH_3"/>
    <property type="match status" value="1"/>
</dbReference>
<sequence>MDKVLPRHNQIGEKIRNIRKKKKMTLEELAEGICSLGKMSNIENGRQPVKEDELQKISKKLEVPMSYFVDPEIGDKLTELDFAKQHIIELMALKEWSYTEKNIEMFKEKVQQYQIPSRLIDYYYLSGMLHLKLGQIVKAEQDFSHILLEDNHNPYTIRLKIKTYNAIASGYFSQKKLSRCLHFLNLGQDLSKDNPTITKEEKELLYYNFSIYHLYTGDYLNAFRFINQIQNHVIEKSEIDYIKLLVTILQDEHINDVKESLLSLRQSWQASKNQEFIIRGWAISTLLAVQSYGLQSDIAKNLRHEFLYYLENDNSPLKELKLSIIQLGIYLQLEQVDDKEYTEYLFKLAGDLYEGIEQRSIQARNLFLEGKYHLKFGKKQEASTFFELALSTLGQEDESFLKAEIYYHISKMNQANSIEMSALDIYYKNLKNQFLFTYFDDLILPIFKY</sequence>
<accession>A0ABU5IXV5</accession>
<dbReference type="PANTHER" id="PTHR37038">
    <property type="entry name" value="TRANSCRIPTIONAL REGULATOR-RELATED"/>
    <property type="match status" value="1"/>
</dbReference>
<evidence type="ECO:0000259" key="1">
    <source>
        <dbReference type="PROSITE" id="PS50943"/>
    </source>
</evidence>
<reference evidence="2 3" key="1">
    <citation type="submission" date="2023-11" db="EMBL/GenBank/DDBJ databases">
        <title>Bacillus jintuensis, isolated from a mudflat on the Beibu Gulf coast.</title>
        <authorList>
            <person name="Li M."/>
        </authorList>
    </citation>
    <scope>NUCLEOTIDE SEQUENCE [LARGE SCALE GENOMIC DNA]</scope>
    <source>
        <strain evidence="2 3">31A1R</strain>
    </source>
</reference>
<dbReference type="InterPro" id="IPR053163">
    <property type="entry name" value="HTH-type_regulator_Rgg"/>
</dbReference>
<dbReference type="CDD" id="cd00093">
    <property type="entry name" value="HTH_XRE"/>
    <property type="match status" value="1"/>
</dbReference>
<dbReference type="SUPFAM" id="SSF47413">
    <property type="entry name" value="lambda repressor-like DNA-binding domains"/>
    <property type="match status" value="1"/>
</dbReference>
<gene>
    <name evidence="2" type="ORF">SM124_09555</name>
</gene>
<name>A0ABU5IXV5_9BACI</name>
<organism evidence="2 3">
    <name type="scientific">Robertmurraya mangrovi</name>
    <dbReference type="NCBI Taxonomy" id="3098077"/>
    <lineage>
        <taxon>Bacteria</taxon>
        <taxon>Bacillati</taxon>
        <taxon>Bacillota</taxon>
        <taxon>Bacilli</taxon>
        <taxon>Bacillales</taxon>
        <taxon>Bacillaceae</taxon>
        <taxon>Robertmurraya</taxon>
    </lineage>
</organism>
<keyword evidence="3" id="KW-1185">Reference proteome</keyword>
<dbReference type="SMART" id="SM00530">
    <property type="entry name" value="HTH_XRE"/>
    <property type="match status" value="1"/>
</dbReference>
<dbReference type="PANTHER" id="PTHR37038:SF14">
    <property type="entry name" value="TRANSCRIPTIONAL ACTIVATOR"/>
    <property type="match status" value="1"/>
</dbReference>
<dbReference type="InterPro" id="IPR001387">
    <property type="entry name" value="Cro/C1-type_HTH"/>
</dbReference>
<dbReference type="SUPFAM" id="SSF48452">
    <property type="entry name" value="TPR-like"/>
    <property type="match status" value="1"/>
</dbReference>
<dbReference type="InterPro" id="IPR010982">
    <property type="entry name" value="Lambda_DNA-bd_dom_sf"/>
</dbReference>
<dbReference type="PROSITE" id="PS50943">
    <property type="entry name" value="HTH_CROC1"/>
    <property type="match status" value="1"/>
</dbReference>
<feature type="domain" description="HTH cro/C1-type" evidence="1">
    <location>
        <begin position="15"/>
        <end position="68"/>
    </location>
</feature>
<proteinExistence type="predicted"/>
<dbReference type="Gene3D" id="1.25.40.10">
    <property type="entry name" value="Tetratricopeptide repeat domain"/>
    <property type="match status" value="1"/>
</dbReference>
<dbReference type="Proteomes" id="UP001290455">
    <property type="component" value="Unassembled WGS sequence"/>
</dbReference>
<comment type="caution">
    <text evidence="2">The sequence shown here is derived from an EMBL/GenBank/DDBJ whole genome shotgun (WGS) entry which is preliminary data.</text>
</comment>
<dbReference type="InterPro" id="IPR011990">
    <property type="entry name" value="TPR-like_helical_dom_sf"/>
</dbReference>
<protein>
    <submittedName>
        <fullName evidence="2">Helix-turn-helix transcriptional regulator</fullName>
    </submittedName>
</protein>
<evidence type="ECO:0000313" key="2">
    <source>
        <dbReference type="EMBL" id="MDZ5471993.1"/>
    </source>
</evidence>
<evidence type="ECO:0000313" key="3">
    <source>
        <dbReference type="Proteomes" id="UP001290455"/>
    </source>
</evidence>
<dbReference type="SMART" id="SM00028">
    <property type="entry name" value="TPR"/>
    <property type="match status" value="3"/>
</dbReference>
<dbReference type="EMBL" id="JAXOFX010000004">
    <property type="protein sequence ID" value="MDZ5471993.1"/>
    <property type="molecule type" value="Genomic_DNA"/>
</dbReference>
<dbReference type="RefSeq" id="WP_322446281.1">
    <property type="nucleotide sequence ID" value="NZ_JAXOFX010000004.1"/>
</dbReference>
<dbReference type="InterPro" id="IPR019734">
    <property type="entry name" value="TPR_rpt"/>
</dbReference>